<protein>
    <submittedName>
        <fullName evidence="4">Cytochrome b562</fullName>
    </submittedName>
</protein>
<proteinExistence type="inferred from homology"/>
<reference evidence="5" key="1">
    <citation type="journal article" date="2019" name="Int. J. Syst. Evol. Microbiol.">
        <title>The Global Catalogue of Microorganisms (GCM) 10K type strain sequencing project: providing services to taxonomists for standard genome sequencing and annotation.</title>
        <authorList>
            <consortium name="The Broad Institute Genomics Platform"/>
            <consortium name="The Broad Institute Genome Sequencing Center for Infectious Disease"/>
            <person name="Wu L."/>
            <person name="Ma J."/>
        </authorList>
    </citation>
    <scope>NUCLEOTIDE SEQUENCE [LARGE SCALE GENOMIC DNA]</scope>
    <source>
        <strain evidence="5">CCUG 54939</strain>
    </source>
</reference>
<name>A0ABV8CP42_9GAMM</name>
<evidence type="ECO:0000256" key="2">
    <source>
        <dbReference type="ARBA" id="ARBA00022729"/>
    </source>
</evidence>
<comment type="similarity">
    <text evidence="1">Belongs to the cytochrome b562 family.</text>
</comment>
<dbReference type="EMBL" id="JBHSAF010000007">
    <property type="protein sequence ID" value="MFC3913581.1"/>
    <property type="molecule type" value="Genomic_DNA"/>
</dbReference>
<dbReference type="InterPro" id="IPR010980">
    <property type="entry name" value="Cyt_c/b562"/>
</dbReference>
<evidence type="ECO:0000313" key="4">
    <source>
        <dbReference type="EMBL" id="MFC3913581.1"/>
    </source>
</evidence>
<keyword evidence="5" id="KW-1185">Reference proteome</keyword>
<dbReference type="PIRSF" id="PIRSF000029">
    <property type="entry name" value="Cytochrome_b562"/>
    <property type="match status" value="1"/>
</dbReference>
<dbReference type="InterPro" id="IPR009155">
    <property type="entry name" value="Cyt_b562"/>
</dbReference>
<dbReference type="Pfam" id="PF07361">
    <property type="entry name" value="Cytochrom_B562"/>
    <property type="match status" value="1"/>
</dbReference>
<dbReference type="Proteomes" id="UP001595692">
    <property type="component" value="Unassembled WGS sequence"/>
</dbReference>
<dbReference type="Gene3D" id="1.20.120.10">
    <property type="entry name" value="Cytochrome c/b562"/>
    <property type="match status" value="1"/>
</dbReference>
<evidence type="ECO:0000313" key="5">
    <source>
        <dbReference type="Proteomes" id="UP001595692"/>
    </source>
</evidence>
<feature type="chain" id="PRO_5045848956" evidence="3">
    <location>
        <begin position="26"/>
        <end position="131"/>
    </location>
</feature>
<evidence type="ECO:0000256" key="3">
    <source>
        <dbReference type="SAM" id="SignalP"/>
    </source>
</evidence>
<sequence length="131" mass="13657">MNKIASICCTLLFSASMAVPLLAHASVEADMKAMSKALRSASTATDAATMQSSLAALKEATLKAKSDVPDGMKDQAADSPARKTYTEGLDSVLQQVDAAKALIDAGKLDEAKAAIKAINDTKKSYHQKLGV</sequence>
<gene>
    <name evidence="4" type="ORF">ACFOSS_08890</name>
</gene>
<dbReference type="SUPFAM" id="SSF47175">
    <property type="entry name" value="Cytochromes"/>
    <property type="match status" value="1"/>
</dbReference>
<dbReference type="RefSeq" id="WP_377151961.1">
    <property type="nucleotide sequence ID" value="NZ_JBHSAF010000007.1"/>
</dbReference>
<organism evidence="4 5">
    <name type="scientific">Pseudaeromonas sharmana</name>
    <dbReference type="NCBI Taxonomy" id="328412"/>
    <lineage>
        <taxon>Bacteria</taxon>
        <taxon>Pseudomonadati</taxon>
        <taxon>Pseudomonadota</taxon>
        <taxon>Gammaproteobacteria</taxon>
        <taxon>Aeromonadales</taxon>
        <taxon>Aeromonadaceae</taxon>
        <taxon>Pseudaeromonas</taxon>
    </lineage>
</organism>
<accession>A0ABV8CP42</accession>
<comment type="caution">
    <text evidence="4">The sequence shown here is derived from an EMBL/GenBank/DDBJ whole genome shotgun (WGS) entry which is preliminary data.</text>
</comment>
<feature type="signal peptide" evidence="3">
    <location>
        <begin position="1"/>
        <end position="25"/>
    </location>
</feature>
<keyword evidence="2 3" id="KW-0732">Signal</keyword>
<evidence type="ECO:0000256" key="1">
    <source>
        <dbReference type="ARBA" id="ARBA00005523"/>
    </source>
</evidence>